<dbReference type="Proteomes" id="UP000598217">
    <property type="component" value="Unassembled WGS sequence"/>
</dbReference>
<reference evidence="2 3" key="1">
    <citation type="submission" date="2020-10" db="EMBL/GenBank/DDBJ databases">
        <title>Sequencing the genomes of 1000 actinobacteria strains.</title>
        <authorList>
            <person name="Klenk H.-P."/>
        </authorList>
    </citation>
    <scope>NUCLEOTIDE SEQUENCE [LARGE SCALE GENOMIC DNA]</scope>
    <source>
        <strain evidence="2 3">DSM 45157</strain>
    </source>
</reference>
<keyword evidence="3" id="KW-1185">Reference proteome</keyword>
<feature type="transmembrane region" description="Helical" evidence="1">
    <location>
        <begin position="37"/>
        <end position="56"/>
    </location>
</feature>
<gene>
    <name evidence="2" type="ORF">H4W79_000861</name>
</gene>
<proteinExistence type="predicted"/>
<keyword evidence="1" id="KW-1133">Transmembrane helix</keyword>
<dbReference type="EMBL" id="JADBDY010000001">
    <property type="protein sequence ID" value="MBE1456647.1"/>
    <property type="molecule type" value="Genomic_DNA"/>
</dbReference>
<keyword evidence="1" id="KW-0812">Transmembrane</keyword>
<evidence type="ECO:0000313" key="2">
    <source>
        <dbReference type="EMBL" id="MBE1456647.1"/>
    </source>
</evidence>
<comment type="caution">
    <text evidence="2">The sequence shown here is derived from an EMBL/GenBank/DDBJ whole genome shotgun (WGS) entry which is preliminary data.</text>
</comment>
<accession>A0ABR9HC97</accession>
<dbReference type="RefSeq" id="WP_191268316.1">
    <property type="nucleotide sequence ID" value="NZ_BMXJ01000002.1"/>
</dbReference>
<evidence type="ECO:0000313" key="3">
    <source>
        <dbReference type="Proteomes" id="UP000598217"/>
    </source>
</evidence>
<sequence length="59" mass="6021">MLANPVLCVLGAWLTVWPFLAVRWAHRQDLAPGFTTGAGAGPALLLVALPAAAALLTGV</sequence>
<organism evidence="2 3">
    <name type="scientific">Nocardiopsis terrae</name>
    <dbReference type="NCBI Taxonomy" id="372655"/>
    <lineage>
        <taxon>Bacteria</taxon>
        <taxon>Bacillati</taxon>
        <taxon>Actinomycetota</taxon>
        <taxon>Actinomycetes</taxon>
        <taxon>Streptosporangiales</taxon>
        <taxon>Nocardiopsidaceae</taxon>
        <taxon>Nocardiopsis</taxon>
    </lineage>
</organism>
<name>A0ABR9HC97_9ACTN</name>
<evidence type="ECO:0000256" key="1">
    <source>
        <dbReference type="SAM" id="Phobius"/>
    </source>
</evidence>
<protein>
    <submittedName>
        <fullName evidence="2">Uncharacterized protein</fullName>
    </submittedName>
</protein>
<keyword evidence="1" id="KW-0472">Membrane</keyword>